<accession>A0A6P2V9U7</accession>
<name>A0A6P2V9U7_BURL3</name>
<evidence type="ECO:0008006" key="4">
    <source>
        <dbReference type="Google" id="ProtNLM"/>
    </source>
</evidence>
<proteinExistence type="predicted"/>
<evidence type="ECO:0000313" key="3">
    <source>
        <dbReference type="Proteomes" id="UP000494110"/>
    </source>
</evidence>
<dbReference type="AlphaFoldDB" id="A0A6P2V9U7"/>
<evidence type="ECO:0000313" key="2">
    <source>
        <dbReference type="EMBL" id="VWC80468.1"/>
    </source>
</evidence>
<dbReference type="RefSeq" id="WP_175011309.1">
    <property type="nucleotide sequence ID" value="NZ_CABVQN010000004.1"/>
</dbReference>
<dbReference type="EMBL" id="CABVQN010000004">
    <property type="protein sequence ID" value="VWC80468.1"/>
    <property type="molecule type" value="Genomic_DNA"/>
</dbReference>
<gene>
    <name evidence="2" type="ORF">BLA39750_01160</name>
</gene>
<sequence>MPSVFLSKDTFNQLKRVARQQLPSVRHTHVLEALARAVGQSNFAALTSKLAASERSGPSLFVFSYEDMRRRLSELGYPDAMQWSIDLSGATEVFRTGPVIARSLAALQANGILTAKQRDRLAKCISEQRTILVTGAVRAGKSLVFHALLNEMAIRWPQDEFALCQIAHDESGHQPNVTRYVRDEWWPGGIPAVGQRRLAVDDLQENNLLKTLLSWSHFRGGIGTLHAPTVDSALTLLLRVLGVRGLKYVRAGVDVLVHMENSGVPRVAEIIEQDDLVRHIASLTPPPDQEAAGGPQSSSAKGNRPRPDNGSTMLGIAGTTHHVLHGAERDVHLQAAFARICGVGAEGESVAFVDAKFDGGGR</sequence>
<protein>
    <recommendedName>
        <fullName evidence="4">Conjugal transfer protein TrbB</fullName>
    </recommendedName>
</protein>
<organism evidence="2 3">
    <name type="scientific">Burkholderia lata (strain ATCC 17760 / DSM 23089 / LMG 22485 / NCIMB 9086 / R18194 / 383)</name>
    <dbReference type="NCBI Taxonomy" id="482957"/>
    <lineage>
        <taxon>Bacteria</taxon>
        <taxon>Pseudomonadati</taxon>
        <taxon>Pseudomonadota</taxon>
        <taxon>Betaproteobacteria</taxon>
        <taxon>Burkholderiales</taxon>
        <taxon>Burkholderiaceae</taxon>
        <taxon>Burkholderia</taxon>
        <taxon>Burkholderia cepacia complex</taxon>
    </lineage>
</organism>
<reference evidence="2 3" key="1">
    <citation type="submission" date="2019-09" db="EMBL/GenBank/DDBJ databases">
        <authorList>
            <person name="Depoorter E."/>
        </authorList>
    </citation>
    <scope>NUCLEOTIDE SEQUENCE [LARGE SCALE GENOMIC DNA]</scope>
    <source>
        <strain evidence="2">R-39750</strain>
    </source>
</reference>
<dbReference type="Proteomes" id="UP000494110">
    <property type="component" value="Unassembled WGS sequence"/>
</dbReference>
<feature type="region of interest" description="Disordered" evidence="1">
    <location>
        <begin position="283"/>
        <end position="316"/>
    </location>
</feature>
<evidence type="ECO:0000256" key="1">
    <source>
        <dbReference type="SAM" id="MobiDB-lite"/>
    </source>
</evidence>